<gene>
    <name evidence="2" type="ORF">A3K87_20115</name>
</gene>
<dbReference type="Gene3D" id="3.40.630.30">
    <property type="match status" value="1"/>
</dbReference>
<dbReference type="EMBL" id="LVHG01000054">
    <property type="protein sequence ID" value="OAK61916.1"/>
    <property type="molecule type" value="Genomic_DNA"/>
</dbReference>
<accession>A0AA91IAT1</accession>
<dbReference type="Pfam" id="PF13673">
    <property type="entry name" value="Acetyltransf_10"/>
    <property type="match status" value="1"/>
</dbReference>
<reference evidence="2 3" key="1">
    <citation type="submission" date="2016-03" db="EMBL/GenBank/DDBJ databases">
        <title>Genome sequence of Variovorax paradoxus KB5.</title>
        <authorList>
            <person name="Jeong H."/>
            <person name="Hong C.E."/>
            <person name="Jo S.H."/>
            <person name="Park J.M."/>
        </authorList>
    </citation>
    <scope>NUCLEOTIDE SEQUENCE [LARGE SCALE GENOMIC DNA]</scope>
    <source>
        <strain evidence="2 3">KB5</strain>
    </source>
</reference>
<dbReference type="SUPFAM" id="SSF55729">
    <property type="entry name" value="Acyl-CoA N-acyltransferases (Nat)"/>
    <property type="match status" value="1"/>
</dbReference>
<dbReference type="InterPro" id="IPR000182">
    <property type="entry name" value="GNAT_dom"/>
</dbReference>
<proteinExistence type="predicted"/>
<evidence type="ECO:0000313" key="2">
    <source>
        <dbReference type="EMBL" id="OAK61916.1"/>
    </source>
</evidence>
<protein>
    <recommendedName>
        <fullName evidence="1">N-acetyltransferase domain-containing protein</fullName>
    </recommendedName>
</protein>
<sequence length="289" mass="31718">MQNSSGMAVVPATDFSHGELTALWNRAYEGYFVPVAFDEQRFERHLRRGDVDLTLSRVLAVDGAACGISLVGRRGQRAYLAGFGIADSHRRQGLAGQLIKSQAAALSHAGIALAILEVIEQNPARTLYRRAGFKELRMLDVREWSFEKHRRKASTRPEPAALQQLHRACAEVCRPTWRREWPTVLDALVREHAVALGVWRDDTLCAYAVMPPPGDGQGALLDAAALDETAAHELLDALATARPGTRWRLVDEPEGSPLLRAASARGAVPVIRQVEMALTLHQDNDAPLA</sequence>
<dbReference type="CDD" id="cd04301">
    <property type="entry name" value="NAT_SF"/>
    <property type="match status" value="1"/>
</dbReference>
<comment type="caution">
    <text evidence="2">The sequence shown here is derived from an EMBL/GenBank/DDBJ whole genome shotgun (WGS) entry which is preliminary data.</text>
</comment>
<dbReference type="AlphaFoldDB" id="A0AA91IAT1"/>
<dbReference type="InterPro" id="IPR016181">
    <property type="entry name" value="Acyl_CoA_acyltransferase"/>
</dbReference>
<feature type="domain" description="N-acetyltransferase" evidence="1">
    <location>
        <begin position="7"/>
        <end position="157"/>
    </location>
</feature>
<evidence type="ECO:0000259" key="1">
    <source>
        <dbReference type="PROSITE" id="PS51186"/>
    </source>
</evidence>
<dbReference type="Proteomes" id="UP000077852">
    <property type="component" value="Unassembled WGS sequence"/>
</dbReference>
<organism evidence="2 3">
    <name type="scientific">Variovorax paradoxus</name>
    <dbReference type="NCBI Taxonomy" id="34073"/>
    <lineage>
        <taxon>Bacteria</taxon>
        <taxon>Pseudomonadati</taxon>
        <taxon>Pseudomonadota</taxon>
        <taxon>Betaproteobacteria</taxon>
        <taxon>Burkholderiales</taxon>
        <taxon>Comamonadaceae</taxon>
        <taxon>Variovorax</taxon>
    </lineage>
</organism>
<evidence type="ECO:0000313" key="3">
    <source>
        <dbReference type="Proteomes" id="UP000077852"/>
    </source>
</evidence>
<name>A0AA91IAT1_VARPD</name>
<dbReference type="RefSeq" id="WP_081269064.1">
    <property type="nucleotide sequence ID" value="NZ_LVHG01000054.1"/>
</dbReference>
<dbReference type="GO" id="GO:0016747">
    <property type="term" value="F:acyltransferase activity, transferring groups other than amino-acyl groups"/>
    <property type="evidence" value="ECO:0007669"/>
    <property type="project" value="InterPro"/>
</dbReference>
<dbReference type="PROSITE" id="PS51186">
    <property type="entry name" value="GNAT"/>
    <property type="match status" value="1"/>
</dbReference>